<evidence type="ECO:0000313" key="3">
    <source>
        <dbReference type="Proteomes" id="UP000324222"/>
    </source>
</evidence>
<gene>
    <name evidence="2" type="ORF">E2C01_052088</name>
</gene>
<accession>A0A5B7GKQ6</accession>
<comment type="caution">
    <text evidence="2">The sequence shown here is derived from an EMBL/GenBank/DDBJ whole genome shotgun (WGS) entry which is preliminary data.</text>
</comment>
<organism evidence="2 3">
    <name type="scientific">Portunus trituberculatus</name>
    <name type="common">Swimming crab</name>
    <name type="synonym">Neptunus trituberculatus</name>
    <dbReference type="NCBI Taxonomy" id="210409"/>
    <lineage>
        <taxon>Eukaryota</taxon>
        <taxon>Metazoa</taxon>
        <taxon>Ecdysozoa</taxon>
        <taxon>Arthropoda</taxon>
        <taxon>Crustacea</taxon>
        <taxon>Multicrustacea</taxon>
        <taxon>Malacostraca</taxon>
        <taxon>Eumalacostraca</taxon>
        <taxon>Eucarida</taxon>
        <taxon>Decapoda</taxon>
        <taxon>Pleocyemata</taxon>
        <taxon>Brachyura</taxon>
        <taxon>Eubrachyura</taxon>
        <taxon>Portunoidea</taxon>
        <taxon>Portunidae</taxon>
        <taxon>Portuninae</taxon>
        <taxon>Portunus</taxon>
    </lineage>
</organism>
<dbReference type="EMBL" id="VSRR010015365">
    <property type="protein sequence ID" value="MPC58093.1"/>
    <property type="molecule type" value="Genomic_DNA"/>
</dbReference>
<feature type="compositionally biased region" description="Basic residues" evidence="1">
    <location>
        <begin position="32"/>
        <end position="44"/>
    </location>
</feature>
<dbReference type="Proteomes" id="UP000324222">
    <property type="component" value="Unassembled WGS sequence"/>
</dbReference>
<feature type="region of interest" description="Disordered" evidence="1">
    <location>
        <begin position="1"/>
        <end position="53"/>
    </location>
</feature>
<evidence type="ECO:0000313" key="2">
    <source>
        <dbReference type="EMBL" id="MPC58093.1"/>
    </source>
</evidence>
<sequence>MAKESYGDREERWLWEGGRKKRSGGDSNGDHHHYHHRHHHHHHQPCPGNVDRPINIAGIEIRDKSDSEVQLVIGR</sequence>
<proteinExistence type="predicted"/>
<keyword evidence="3" id="KW-1185">Reference proteome</keyword>
<feature type="compositionally biased region" description="Basic and acidic residues" evidence="1">
    <location>
        <begin position="1"/>
        <end position="18"/>
    </location>
</feature>
<protein>
    <submittedName>
        <fullName evidence="2">Uncharacterized protein</fullName>
    </submittedName>
</protein>
<evidence type="ECO:0000256" key="1">
    <source>
        <dbReference type="SAM" id="MobiDB-lite"/>
    </source>
</evidence>
<dbReference type="AlphaFoldDB" id="A0A5B7GKQ6"/>
<name>A0A5B7GKQ6_PORTR</name>
<reference evidence="2 3" key="1">
    <citation type="submission" date="2019-05" db="EMBL/GenBank/DDBJ databases">
        <title>Another draft genome of Portunus trituberculatus and its Hox gene families provides insights of decapod evolution.</title>
        <authorList>
            <person name="Jeong J.-H."/>
            <person name="Song I."/>
            <person name="Kim S."/>
            <person name="Choi T."/>
            <person name="Kim D."/>
            <person name="Ryu S."/>
            <person name="Kim W."/>
        </authorList>
    </citation>
    <scope>NUCLEOTIDE SEQUENCE [LARGE SCALE GENOMIC DNA]</scope>
    <source>
        <tissue evidence="2">Muscle</tissue>
    </source>
</reference>